<dbReference type="EMBL" id="JAEMUK010000011">
    <property type="protein sequence ID" value="MBJ7543081.1"/>
    <property type="molecule type" value="Genomic_DNA"/>
</dbReference>
<comment type="caution">
    <text evidence="1">The sequence shown here is derived from an EMBL/GenBank/DDBJ whole genome shotgun (WGS) entry which is preliminary data.</text>
</comment>
<organism evidence="1 2">
    <name type="scientific">Rhodomicrobium udaipurense</name>
    <dbReference type="NCBI Taxonomy" id="1202716"/>
    <lineage>
        <taxon>Bacteria</taxon>
        <taxon>Pseudomonadati</taxon>
        <taxon>Pseudomonadota</taxon>
        <taxon>Alphaproteobacteria</taxon>
        <taxon>Hyphomicrobiales</taxon>
        <taxon>Hyphomicrobiaceae</taxon>
        <taxon>Rhodomicrobium</taxon>
    </lineage>
</organism>
<dbReference type="AlphaFoldDB" id="A0A8I1GFY2"/>
<sequence>MWTWQKFDDDSDGITITREIATNDIGVSIEPWGTQGAGKQIMFKYSHGDIEIELTARRSPKSVTHQSEIKFGGADFPLGPICQVWFDDRKMTFIKKRPLTVVQRLAIEETFSDFLTTTFRDCSYSVPPCAEQVEFY</sequence>
<accession>A0A8I1GFY2</accession>
<protein>
    <submittedName>
        <fullName evidence="1">Uncharacterized protein</fullName>
    </submittedName>
</protein>
<gene>
    <name evidence="1" type="ORF">JDN41_05860</name>
</gene>
<proteinExistence type="predicted"/>
<dbReference type="RefSeq" id="WP_037234722.1">
    <property type="nucleotide sequence ID" value="NZ_JAEMUK010000011.1"/>
</dbReference>
<evidence type="ECO:0000313" key="1">
    <source>
        <dbReference type="EMBL" id="MBJ7543081.1"/>
    </source>
</evidence>
<name>A0A8I1GFY2_9HYPH</name>
<keyword evidence="2" id="KW-1185">Reference proteome</keyword>
<dbReference type="Proteomes" id="UP000623250">
    <property type="component" value="Unassembled WGS sequence"/>
</dbReference>
<evidence type="ECO:0000313" key="2">
    <source>
        <dbReference type="Proteomes" id="UP000623250"/>
    </source>
</evidence>
<reference evidence="1 2" key="1">
    <citation type="submission" date="2020-12" db="EMBL/GenBank/DDBJ databases">
        <title>Revised draft genomes of Rhodomicrobium vannielii ATCC 17100 and Rhodomicrobium udaipurense JA643.</title>
        <authorList>
            <person name="Conners E.M."/>
            <person name="Davenport E.J."/>
            <person name="Bose A."/>
        </authorList>
    </citation>
    <scope>NUCLEOTIDE SEQUENCE [LARGE SCALE GENOMIC DNA]</scope>
    <source>
        <strain evidence="1 2">JA643</strain>
    </source>
</reference>